<evidence type="ECO:0000313" key="2">
    <source>
        <dbReference type="EMBL" id="GFN87363.1"/>
    </source>
</evidence>
<accession>A0AAV3YZ16</accession>
<keyword evidence="3" id="KW-1185">Reference proteome</keyword>
<dbReference type="AlphaFoldDB" id="A0AAV3YZ16"/>
<keyword evidence="1" id="KW-0472">Membrane</keyword>
<name>A0AAV3YZ16_9GAST</name>
<organism evidence="2 3">
    <name type="scientific">Plakobranchus ocellatus</name>
    <dbReference type="NCBI Taxonomy" id="259542"/>
    <lineage>
        <taxon>Eukaryota</taxon>
        <taxon>Metazoa</taxon>
        <taxon>Spiralia</taxon>
        <taxon>Lophotrochozoa</taxon>
        <taxon>Mollusca</taxon>
        <taxon>Gastropoda</taxon>
        <taxon>Heterobranchia</taxon>
        <taxon>Euthyneura</taxon>
        <taxon>Panpulmonata</taxon>
        <taxon>Sacoglossa</taxon>
        <taxon>Placobranchoidea</taxon>
        <taxon>Plakobranchidae</taxon>
        <taxon>Plakobranchus</taxon>
    </lineage>
</organism>
<protein>
    <submittedName>
        <fullName evidence="2">Uncharacterized protein</fullName>
    </submittedName>
</protein>
<comment type="caution">
    <text evidence="2">The sequence shown here is derived from an EMBL/GenBank/DDBJ whole genome shotgun (WGS) entry which is preliminary data.</text>
</comment>
<dbReference type="EMBL" id="BLXT01001713">
    <property type="protein sequence ID" value="GFN87363.1"/>
    <property type="molecule type" value="Genomic_DNA"/>
</dbReference>
<keyword evidence="1" id="KW-1133">Transmembrane helix</keyword>
<proteinExistence type="predicted"/>
<reference evidence="2 3" key="1">
    <citation type="journal article" date="2021" name="Elife">
        <title>Chloroplast acquisition without the gene transfer in kleptoplastic sea slugs, Plakobranchus ocellatus.</title>
        <authorList>
            <person name="Maeda T."/>
            <person name="Takahashi S."/>
            <person name="Yoshida T."/>
            <person name="Shimamura S."/>
            <person name="Takaki Y."/>
            <person name="Nagai Y."/>
            <person name="Toyoda A."/>
            <person name="Suzuki Y."/>
            <person name="Arimoto A."/>
            <person name="Ishii H."/>
            <person name="Satoh N."/>
            <person name="Nishiyama T."/>
            <person name="Hasebe M."/>
            <person name="Maruyama T."/>
            <person name="Minagawa J."/>
            <person name="Obokata J."/>
            <person name="Shigenobu S."/>
        </authorList>
    </citation>
    <scope>NUCLEOTIDE SEQUENCE [LARGE SCALE GENOMIC DNA]</scope>
</reference>
<sequence length="131" mass="14388">MHKPNDAVLKELIGQSAFSRKVMMSSSKVMMAFISMILVTFSSVVVNIEDGRREPASDTEEWGHGNAFWCSGALFDVAWLLGGFIHALQDEALCRCLPFPPILCLPLPLWTCCSPDVIHPSCFRSAPVSSS</sequence>
<dbReference type="Proteomes" id="UP000735302">
    <property type="component" value="Unassembled WGS sequence"/>
</dbReference>
<gene>
    <name evidence="2" type="ORF">PoB_001386900</name>
</gene>
<evidence type="ECO:0000256" key="1">
    <source>
        <dbReference type="SAM" id="Phobius"/>
    </source>
</evidence>
<feature type="transmembrane region" description="Helical" evidence="1">
    <location>
        <begin position="29"/>
        <end position="46"/>
    </location>
</feature>
<keyword evidence="1" id="KW-0812">Transmembrane</keyword>
<evidence type="ECO:0000313" key="3">
    <source>
        <dbReference type="Proteomes" id="UP000735302"/>
    </source>
</evidence>